<evidence type="ECO:0000256" key="1">
    <source>
        <dbReference type="SAM" id="MobiDB-lite"/>
    </source>
</evidence>
<dbReference type="InParanoid" id="A0A0G4EWE8"/>
<name>A0A0G4EWE8_VITBC</name>
<keyword evidence="3" id="KW-1185">Reference proteome</keyword>
<dbReference type="Proteomes" id="UP000041254">
    <property type="component" value="Unassembled WGS sequence"/>
</dbReference>
<proteinExistence type="predicted"/>
<protein>
    <submittedName>
        <fullName evidence="2">Uncharacterized protein</fullName>
    </submittedName>
</protein>
<dbReference type="EMBL" id="CDMY01000336">
    <property type="protein sequence ID" value="CEM02820.1"/>
    <property type="molecule type" value="Genomic_DNA"/>
</dbReference>
<sequence>MVLYSTLRTHSGRVGRQAAAQVRIRETLQTLPGRDRTTPPTRKATRRTGGGVSPSRIRLSQEGGSSGQEAHNHHQHQCSR</sequence>
<reference evidence="2 3" key="1">
    <citation type="submission" date="2014-11" db="EMBL/GenBank/DDBJ databases">
        <authorList>
            <person name="Zhu J."/>
            <person name="Qi W."/>
            <person name="Song R."/>
        </authorList>
    </citation>
    <scope>NUCLEOTIDE SEQUENCE [LARGE SCALE GENOMIC DNA]</scope>
</reference>
<organism evidence="2 3">
    <name type="scientific">Vitrella brassicaformis (strain CCMP3155)</name>
    <dbReference type="NCBI Taxonomy" id="1169540"/>
    <lineage>
        <taxon>Eukaryota</taxon>
        <taxon>Sar</taxon>
        <taxon>Alveolata</taxon>
        <taxon>Colpodellida</taxon>
        <taxon>Vitrellaceae</taxon>
        <taxon>Vitrella</taxon>
    </lineage>
</organism>
<evidence type="ECO:0000313" key="3">
    <source>
        <dbReference type="Proteomes" id="UP000041254"/>
    </source>
</evidence>
<feature type="region of interest" description="Disordered" evidence="1">
    <location>
        <begin position="1"/>
        <end position="80"/>
    </location>
</feature>
<evidence type="ECO:0000313" key="2">
    <source>
        <dbReference type="EMBL" id="CEM02820.1"/>
    </source>
</evidence>
<accession>A0A0G4EWE8</accession>
<gene>
    <name evidence="2" type="ORF">Vbra_20986</name>
</gene>
<dbReference type="AlphaFoldDB" id="A0A0G4EWE8"/>
<dbReference type="VEuPathDB" id="CryptoDB:Vbra_20986"/>